<dbReference type="InterPro" id="IPR028934">
    <property type="entry name" value="Vps26-related"/>
</dbReference>
<accession>A0A5K1V8Y6</accession>
<name>A0A5K1V8Y6_ENTHI</name>
<dbReference type="InterPro" id="IPR014752">
    <property type="entry name" value="Arrestin-like_C"/>
</dbReference>
<evidence type="ECO:0000256" key="1">
    <source>
        <dbReference type="ARBA" id="ARBA00009100"/>
    </source>
</evidence>
<feature type="compositionally biased region" description="Polar residues" evidence="2">
    <location>
        <begin position="336"/>
        <end position="352"/>
    </location>
</feature>
<reference evidence="3 4" key="1">
    <citation type="submission" date="2016-05" db="EMBL/GenBank/DDBJ databases">
        <title>First whole genome sequencing of Entamoeba histolytica HM1:IMSS-clone-6.</title>
        <authorList>
            <person name="Mukherjee Avik.K."/>
            <person name="Izumyama S."/>
            <person name="Nakada-Tsukui K."/>
            <person name="Nozaki T."/>
        </authorList>
    </citation>
    <scope>NUCLEOTIDE SEQUENCE [LARGE SCALE GENOMIC DNA]</scope>
    <source>
        <strain evidence="3 4">HM1:IMSS clone 6</strain>
    </source>
</reference>
<comment type="similarity">
    <text evidence="1">Belongs to the VPS26 family.</text>
</comment>
<dbReference type="GO" id="GO:0006886">
    <property type="term" value="P:intracellular protein transport"/>
    <property type="evidence" value="ECO:0007669"/>
    <property type="project" value="InterPro"/>
</dbReference>
<dbReference type="OMA" id="VLSVHIM"/>
<sequence length="398" mass="45295">MSFLFGGSASKQSTVQILFDDDHIKPKVKVERKNGTIELVQFTPQESIKGKVFIQMGNIKKPIMHNGIKLVLQGIFECQSGMKPQTIIDTSVDLCGPNSLTNQQVMYPFEFAPLNQYESYNGKFLKLKYVLSVRIMSKSHINPQEKEFALIIPHTPSLIQPINQELGIEKIIQLDLKLSKNSYALNDVVMGSLFIRLLHVKICRVEMNVIRVESIGRPLMEKSRTNFKNIQLVDGQLVKGDIVPLRFFLKNLQLTPTLTNIADIFSVNYYLSFDFIDEEGMKYNCATEINLYRGEKDQKDVRMIPPVNIVDLEHLASVSHLYIGESDHPTEEQENVGGSDNPTEEQVNSQPNEVPKQESDEDKLPSFGDDFKEEVDEETKQDDTPKKSTSNNVEDFIF</sequence>
<feature type="compositionally biased region" description="Basic and acidic residues" evidence="2">
    <location>
        <begin position="355"/>
        <end position="364"/>
    </location>
</feature>
<evidence type="ECO:0000313" key="4">
    <source>
        <dbReference type="Proteomes" id="UP000078387"/>
    </source>
</evidence>
<dbReference type="PANTHER" id="PTHR12233">
    <property type="entry name" value="VACUOLAR PROTEIN SORTING 26 RELATED"/>
    <property type="match status" value="1"/>
</dbReference>
<gene>
    <name evidence="3" type="ORF">CL6EHI_010730</name>
</gene>
<dbReference type="VEuPathDB" id="AmoebaDB:EHI_010730"/>
<organism evidence="3 4">
    <name type="scientific">Entamoeba histolytica</name>
    <dbReference type="NCBI Taxonomy" id="5759"/>
    <lineage>
        <taxon>Eukaryota</taxon>
        <taxon>Amoebozoa</taxon>
        <taxon>Evosea</taxon>
        <taxon>Archamoebae</taxon>
        <taxon>Mastigamoebida</taxon>
        <taxon>Entamoebidae</taxon>
        <taxon>Entamoeba</taxon>
    </lineage>
</organism>
<feature type="compositionally biased region" description="Polar residues" evidence="2">
    <location>
        <begin position="387"/>
        <end position="398"/>
    </location>
</feature>
<dbReference type="EMBL" id="BDEQ01000001">
    <property type="protein sequence ID" value="GAT94027.1"/>
    <property type="molecule type" value="Genomic_DNA"/>
</dbReference>
<dbReference type="VEuPathDB" id="AmoebaDB:EHI7A_010100"/>
<dbReference type="VEuPathDB" id="AmoebaDB:KM1_024000"/>
<protein>
    <submittedName>
        <fullName evidence="3">Vacuolar sorting protein 26 putative</fullName>
    </submittedName>
</protein>
<dbReference type="Pfam" id="PF03643">
    <property type="entry name" value="Vps26"/>
    <property type="match status" value="1"/>
</dbReference>
<dbReference type="FunFam" id="2.60.40.640:FF:000051">
    <property type="entry name" value="Vacuolar sorting protein 26, putative"/>
    <property type="match status" value="1"/>
</dbReference>
<dbReference type="VEuPathDB" id="AmoebaDB:EHI5A_022380"/>
<dbReference type="Gene3D" id="2.60.40.640">
    <property type="match status" value="2"/>
</dbReference>
<feature type="region of interest" description="Disordered" evidence="2">
    <location>
        <begin position="325"/>
        <end position="398"/>
    </location>
</feature>
<dbReference type="VEuPathDB" id="AmoebaDB:EHI8A_015310"/>
<comment type="caution">
    <text evidence="3">The sequence shown here is derived from an EMBL/GenBank/DDBJ whole genome shotgun (WGS) entry which is preliminary data.</text>
</comment>
<feature type="compositionally biased region" description="Acidic residues" evidence="2">
    <location>
        <begin position="371"/>
        <end position="380"/>
    </location>
</feature>
<dbReference type="AlphaFoldDB" id="A0A5K1V8Y6"/>
<proteinExistence type="inferred from homology"/>
<evidence type="ECO:0000313" key="3">
    <source>
        <dbReference type="EMBL" id="GAT94027.1"/>
    </source>
</evidence>
<evidence type="ECO:0000256" key="2">
    <source>
        <dbReference type="SAM" id="MobiDB-lite"/>
    </source>
</evidence>
<dbReference type="Proteomes" id="UP000078387">
    <property type="component" value="Unassembled WGS sequence"/>
</dbReference>